<sequence length="275" mass="30252">MSPPMNPTHTVTEAELHASIDGQLSSERQLEVEAYLAAHPEEARRMQSYQAQKQALRDLYHPVLNEKISPRLQYAAKPPKQWHLQRIAAGIVIAISSAGSAWVARGMADENLLQTAFIQPSAGDDAPHKLAGFARRAAVAHVVYSPDTSRPVEVGADEEQQLEHWLSRRLGSPIKPPSLQSVGYTLIGGRLLPGERGPVAQLMYHDASGQRLTLYVTREIPSQTKASSAFQFGQDGPVNVFYWVDKSMGYAISSGSAQPDLLRVAKVIHQQKIMM</sequence>
<gene>
    <name evidence="1" type="ORF">HA050_16370</name>
</gene>
<evidence type="ECO:0000313" key="1">
    <source>
        <dbReference type="EMBL" id="NHQ87693.1"/>
    </source>
</evidence>
<evidence type="ECO:0000313" key="2">
    <source>
        <dbReference type="Proteomes" id="UP000712570"/>
    </source>
</evidence>
<proteinExistence type="predicted"/>
<name>A0ABX0L4W5_9NEIS</name>
<dbReference type="EMBL" id="JAAOLX010000008">
    <property type="protein sequence ID" value="NHQ87693.1"/>
    <property type="molecule type" value="Genomic_DNA"/>
</dbReference>
<keyword evidence="2" id="KW-1185">Reference proteome</keyword>
<comment type="caution">
    <text evidence="1">The sequence shown here is derived from an EMBL/GenBank/DDBJ whole genome shotgun (WGS) entry which is preliminary data.</text>
</comment>
<protein>
    <submittedName>
        <fullName evidence="1">Anti-sigma factor</fullName>
    </submittedName>
</protein>
<reference evidence="1 2" key="1">
    <citation type="submission" date="2020-03" db="EMBL/GenBank/DDBJ databases">
        <title>Draft genome sequence of environmentally isolated violet-colored cultures.</title>
        <authorList>
            <person name="Wilson H.S."/>
        </authorList>
    </citation>
    <scope>NUCLEOTIDE SEQUENCE [LARGE SCALE GENOMIC DNA]</scope>
    <source>
        <strain evidence="1 2">HSC-16F04</strain>
    </source>
</reference>
<accession>A0ABX0L4W5</accession>
<organism evidence="1 2">
    <name type="scientific">Iodobacter violaceini</name>
    <dbReference type="NCBI Taxonomy" id="3044271"/>
    <lineage>
        <taxon>Bacteria</taxon>
        <taxon>Pseudomonadati</taxon>
        <taxon>Pseudomonadota</taxon>
        <taxon>Betaproteobacteria</taxon>
        <taxon>Neisseriales</taxon>
        <taxon>Chitinibacteraceae</taxon>
        <taxon>Iodobacter</taxon>
    </lineage>
</organism>
<dbReference type="Proteomes" id="UP000712570">
    <property type="component" value="Unassembled WGS sequence"/>
</dbReference>